<dbReference type="InterPro" id="IPR026816">
    <property type="entry name" value="Flavodoxin_dom"/>
</dbReference>
<dbReference type="Gene3D" id="3.40.50.360">
    <property type="match status" value="1"/>
</dbReference>
<name>A0ABV5X113_9MICO</name>
<reference evidence="3 4" key="1">
    <citation type="submission" date="2024-09" db="EMBL/GenBank/DDBJ databases">
        <authorList>
            <person name="Sun Q."/>
            <person name="Mori K."/>
        </authorList>
    </citation>
    <scope>NUCLEOTIDE SEQUENCE [LARGE SCALE GENOMIC DNA]</scope>
    <source>
        <strain evidence="3 4">JCM 11683</strain>
    </source>
</reference>
<evidence type="ECO:0000259" key="2">
    <source>
        <dbReference type="Pfam" id="PF12724"/>
    </source>
</evidence>
<evidence type="ECO:0000313" key="4">
    <source>
        <dbReference type="Proteomes" id="UP001589707"/>
    </source>
</evidence>
<feature type="domain" description="Flavodoxin" evidence="2">
    <location>
        <begin position="5"/>
        <end position="129"/>
    </location>
</feature>
<sequence length="184" mass="20135">MSKGIVVYRSKYGAAESYAGWLAEAVGFDLADVKKANPRTLSGCDTIVHCGAVYATGISGLRFLRTALEHARDARAATLAVGASPPSDEGCDALRERNLTGPLAELPLFYARGTWDLSRMSFIDRTLCRTCCARWRRRIRPTASRGRTRSPVPVTKTATGPTPMRSFRSSTGWKPAKPEQIRQS</sequence>
<gene>
    <name evidence="3" type="ORF">ACFFN1_05400</name>
</gene>
<dbReference type="SUPFAM" id="SSF52218">
    <property type="entry name" value="Flavoproteins"/>
    <property type="match status" value="1"/>
</dbReference>
<feature type="region of interest" description="Disordered" evidence="1">
    <location>
        <begin position="142"/>
        <end position="184"/>
    </location>
</feature>
<evidence type="ECO:0000256" key="1">
    <source>
        <dbReference type="SAM" id="MobiDB-lite"/>
    </source>
</evidence>
<proteinExistence type="predicted"/>
<evidence type="ECO:0000313" key="3">
    <source>
        <dbReference type="EMBL" id="MFB9775848.1"/>
    </source>
</evidence>
<comment type="caution">
    <text evidence="3">The sequence shown here is derived from an EMBL/GenBank/DDBJ whole genome shotgun (WGS) entry which is preliminary data.</text>
</comment>
<keyword evidence="4" id="KW-1185">Reference proteome</keyword>
<dbReference type="Proteomes" id="UP001589707">
    <property type="component" value="Unassembled WGS sequence"/>
</dbReference>
<accession>A0ABV5X113</accession>
<dbReference type="EMBL" id="JBHMAU010000038">
    <property type="protein sequence ID" value="MFB9775848.1"/>
    <property type="molecule type" value="Genomic_DNA"/>
</dbReference>
<dbReference type="Pfam" id="PF12724">
    <property type="entry name" value="Flavodoxin_5"/>
    <property type="match status" value="1"/>
</dbReference>
<organism evidence="3 4">
    <name type="scientific">Brevibacterium otitidis</name>
    <dbReference type="NCBI Taxonomy" id="53364"/>
    <lineage>
        <taxon>Bacteria</taxon>
        <taxon>Bacillati</taxon>
        <taxon>Actinomycetota</taxon>
        <taxon>Actinomycetes</taxon>
        <taxon>Micrococcales</taxon>
        <taxon>Brevibacteriaceae</taxon>
        <taxon>Brevibacterium</taxon>
    </lineage>
</organism>
<dbReference type="InterPro" id="IPR029039">
    <property type="entry name" value="Flavoprotein-like_sf"/>
</dbReference>
<dbReference type="RefSeq" id="WP_376839345.1">
    <property type="nucleotide sequence ID" value="NZ_JBHMAU010000038.1"/>
</dbReference>
<protein>
    <submittedName>
        <fullName evidence="3">Flavodoxin domain-containing protein</fullName>
    </submittedName>
</protein>